<sequence>MDGERKGKEGDEEDEDKDENGKVKWFSRVGHQNINDFLCETYQMVPQLSTGYNLIPKLDLLVQVNPNPYTLIFFSHSKVKMLVLVMVFGDGKDLSSPMAVEGAKD</sequence>
<evidence type="ECO:0000313" key="3">
    <source>
        <dbReference type="Proteomes" id="UP000027138"/>
    </source>
</evidence>
<reference evidence="2 3" key="1">
    <citation type="journal article" date="2014" name="PLoS ONE">
        <title>Global Analysis of Gene Expression Profiles in Physic Nut (Jatropha curcas L.) Seedlings Exposed to Salt Stress.</title>
        <authorList>
            <person name="Zhang L."/>
            <person name="Zhang C."/>
            <person name="Wu P."/>
            <person name="Chen Y."/>
            <person name="Li M."/>
            <person name="Jiang H."/>
            <person name="Wu G."/>
        </authorList>
    </citation>
    <scope>NUCLEOTIDE SEQUENCE [LARGE SCALE GENOMIC DNA]</scope>
    <source>
        <strain evidence="3">cv. GZQX0401</strain>
        <tissue evidence="2">Young leaves</tissue>
    </source>
</reference>
<dbReference type="AlphaFoldDB" id="A0A067JDZ4"/>
<proteinExistence type="predicted"/>
<evidence type="ECO:0000256" key="1">
    <source>
        <dbReference type="SAM" id="MobiDB-lite"/>
    </source>
</evidence>
<feature type="region of interest" description="Disordered" evidence="1">
    <location>
        <begin position="1"/>
        <end position="22"/>
    </location>
</feature>
<evidence type="ECO:0000313" key="2">
    <source>
        <dbReference type="EMBL" id="KDP22052.1"/>
    </source>
</evidence>
<name>A0A067JDZ4_JATCU</name>
<gene>
    <name evidence="2" type="ORF">JCGZ_02474</name>
</gene>
<keyword evidence="3" id="KW-1185">Reference proteome</keyword>
<organism evidence="2 3">
    <name type="scientific">Jatropha curcas</name>
    <name type="common">Barbados nut</name>
    <dbReference type="NCBI Taxonomy" id="180498"/>
    <lineage>
        <taxon>Eukaryota</taxon>
        <taxon>Viridiplantae</taxon>
        <taxon>Streptophyta</taxon>
        <taxon>Embryophyta</taxon>
        <taxon>Tracheophyta</taxon>
        <taxon>Spermatophyta</taxon>
        <taxon>Magnoliopsida</taxon>
        <taxon>eudicotyledons</taxon>
        <taxon>Gunneridae</taxon>
        <taxon>Pentapetalae</taxon>
        <taxon>rosids</taxon>
        <taxon>fabids</taxon>
        <taxon>Malpighiales</taxon>
        <taxon>Euphorbiaceae</taxon>
        <taxon>Crotonoideae</taxon>
        <taxon>Jatropheae</taxon>
        <taxon>Jatropha</taxon>
    </lineage>
</organism>
<dbReference type="Proteomes" id="UP000027138">
    <property type="component" value="Unassembled WGS sequence"/>
</dbReference>
<protein>
    <submittedName>
        <fullName evidence="2">Uncharacterized protein</fullName>
    </submittedName>
</protein>
<dbReference type="EMBL" id="KK915448">
    <property type="protein sequence ID" value="KDP22052.1"/>
    <property type="molecule type" value="Genomic_DNA"/>
</dbReference>
<accession>A0A067JDZ4</accession>